<dbReference type="GO" id="GO:0030632">
    <property type="term" value="P:D-alanine biosynthetic process"/>
    <property type="evidence" value="ECO:0007669"/>
    <property type="project" value="TreeGrafter"/>
</dbReference>
<dbReference type="Pfam" id="PF01168">
    <property type="entry name" value="Ala_racemase_N"/>
    <property type="match status" value="1"/>
</dbReference>
<evidence type="ECO:0000256" key="2">
    <source>
        <dbReference type="ARBA" id="ARBA00022898"/>
    </source>
</evidence>
<evidence type="ECO:0000256" key="3">
    <source>
        <dbReference type="ARBA" id="ARBA00023235"/>
    </source>
</evidence>
<dbReference type="EMBL" id="FOYM01000020">
    <property type="protein sequence ID" value="SFR09986.1"/>
    <property type="molecule type" value="Genomic_DNA"/>
</dbReference>
<dbReference type="InterPro" id="IPR009006">
    <property type="entry name" value="Ala_racemase/Decarboxylase_C"/>
</dbReference>
<comment type="cofactor">
    <cofactor evidence="1">
        <name>pyridoxal 5'-phosphate</name>
        <dbReference type="ChEBI" id="CHEBI:597326"/>
    </cofactor>
</comment>
<keyword evidence="7" id="KW-1185">Reference proteome</keyword>
<feature type="domain" description="Alanine racemase N-terminal" evidence="5">
    <location>
        <begin position="4"/>
        <end position="124"/>
    </location>
</feature>
<dbReference type="GO" id="GO:0030170">
    <property type="term" value="F:pyridoxal phosphate binding"/>
    <property type="evidence" value="ECO:0007669"/>
    <property type="project" value="TreeGrafter"/>
</dbReference>
<dbReference type="InterPro" id="IPR029066">
    <property type="entry name" value="PLP-binding_barrel"/>
</dbReference>
<dbReference type="Proteomes" id="UP000199584">
    <property type="component" value="Unassembled WGS sequence"/>
</dbReference>
<organism evidence="6 7">
    <name type="scientific">Desulfoscipio geothermicus DSM 3669</name>
    <dbReference type="NCBI Taxonomy" id="1121426"/>
    <lineage>
        <taxon>Bacteria</taxon>
        <taxon>Bacillati</taxon>
        <taxon>Bacillota</taxon>
        <taxon>Clostridia</taxon>
        <taxon>Eubacteriales</taxon>
        <taxon>Desulfallaceae</taxon>
        <taxon>Desulfoscipio</taxon>
    </lineage>
</organism>
<keyword evidence="3" id="KW-0413">Isomerase</keyword>
<dbReference type="Pfam" id="PF00842">
    <property type="entry name" value="Ala_racemase_C"/>
    <property type="match status" value="1"/>
</dbReference>
<keyword evidence="2" id="KW-0663">Pyridoxal phosphate</keyword>
<gene>
    <name evidence="6" type="ORF">SAMN05660706_1206</name>
</gene>
<dbReference type="RefSeq" id="WP_092484605.1">
    <property type="nucleotide sequence ID" value="NZ_FOYM01000020.1"/>
</dbReference>
<protein>
    <submittedName>
        <fullName evidence="6">Alanine racemase, C-terminal domain</fullName>
    </submittedName>
</protein>
<sequence>MAGELSATTARYGKKAIVHIKVDTGMGRLGFPCNRDAVREIAAVAALPHLEVEGIFTHFAAADCRDKRYTKEQLVKFTGLLEALDREGLELNWKHAANSAALIDLPETHLNMVRAGIAMYGIYPSNEVNTYRVSLLPAMTLKARVSADEIAGKIGTIAYEVLCMVSSRVPRIYYQGGRQHV</sequence>
<dbReference type="InterPro" id="IPR001608">
    <property type="entry name" value="Ala_racemase_N"/>
</dbReference>
<dbReference type="InterPro" id="IPR011079">
    <property type="entry name" value="Ala_racemase_C"/>
</dbReference>
<evidence type="ECO:0000259" key="5">
    <source>
        <dbReference type="Pfam" id="PF01168"/>
    </source>
</evidence>
<dbReference type="STRING" id="39060.SAMN05660706_1206"/>
<evidence type="ECO:0000256" key="1">
    <source>
        <dbReference type="ARBA" id="ARBA00001933"/>
    </source>
</evidence>
<dbReference type="OrthoDB" id="9813814at2"/>
<evidence type="ECO:0000313" key="6">
    <source>
        <dbReference type="EMBL" id="SFR09986.1"/>
    </source>
</evidence>
<dbReference type="InterPro" id="IPR000821">
    <property type="entry name" value="Ala_racemase"/>
</dbReference>
<name>A0A1I6DX25_9FIRM</name>
<dbReference type="SUPFAM" id="SSF51419">
    <property type="entry name" value="PLP-binding barrel"/>
    <property type="match status" value="1"/>
</dbReference>
<dbReference type="GO" id="GO:0009252">
    <property type="term" value="P:peptidoglycan biosynthetic process"/>
    <property type="evidence" value="ECO:0007669"/>
    <property type="project" value="TreeGrafter"/>
</dbReference>
<proteinExistence type="predicted"/>
<dbReference type="GO" id="GO:0008784">
    <property type="term" value="F:alanine racemase activity"/>
    <property type="evidence" value="ECO:0007669"/>
    <property type="project" value="InterPro"/>
</dbReference>
<evidence type="ECO:0000313" key="7">
    <source>
        <dbReference type="Proteomes" id="UP000199584"/>
    </source>
</evidence>
<dbReference type="PANTHER" id="PTHR30511:SF0">
    <property type="entry name" value="ALANINE RACEMASE, CATABOLIC-RELATED"/>
    <property type="match status" value="1"/>
</dbReference>
<feature type="domain" description="Alanine racemase C-terminal" evidence="4">
    <location>
        <begin position="140"/>
        <end position="173"/>
    </location>
</feature>
<reference evidence="7" key="1">
    <citation type="submission" date="2016-10" db="EMBL/GenBank/DDBJ databases">
        <authorList>
            <person name="Varghese N."/>
            <person name="Submissions S."/>
        </authorList>
    </citation>
    <scope>NUCLEOTIDE SEQUENCE [LARGE SCALE GENOMIC DNA]</scope>
    <source>
        <strain evidence="7">DSM 3669</strain>
    </source>
</reference>
<dbReference type="Gene3D" id="3.20.20.10">
    <property type="entry name" value="Alanine racemase"/>
    <property type="match status" value="1"/>
</dbReference>
<evidence type="ECO:0000259" key="4">
    <source>
        <dbReference type="Pfam" id="PF00842"/>
    </source>
</evidence>
<dbReference type="AlphaFoldDB" id="A0A1I6DX25"/>
<accession>A0A1I6DX25</accession>
<dbReference type="PRINTS" id="PR00992">
    <property type="entry name" value="ALARACEMASE"/>
</dbReference>
<dbReference type="SUPFAM" id="SSF50621">
    <property type="entry name" value="Alanine racemase C-terminal domain-like"/>
    <property type="match status" value="1"/>
</dbReference>
<dbReference type="GO" id="GO:0005829">
    <property type="term" value="C:cytosol"/>
    <property type="evidence" value="ECO:0007669"/>
    <property type="project" value="TreeGrafter"/>
</dbReference>
<dbReference type="PANTHER" id="PTHR30511">
    <property type="entry name" value="ALANINE RACEMASE"/>
    <property type="match status" value="1"/>
</dbReference>
<dbReference type="Gene3D" id="2.40.37.10">
    <property type="entry name" value="Lyase, Ornithine Decarboxylase, Chain A, domain 1"/>
    <property type="match status" value="2"/>
</dbReference>